<sequence length="161" mass="18384">MSHILTTCESPGQKEVCLLAKNILEKKGIEWRAPTLSLLLACCLPTFKSEKGKRESGKERFYRIIMSISIQVIWGLRCKQVISEENTPVNPSVVERTWTRAINDRIEIDCLMTRKKFGWRALKPQVIKNTWEGTLKNKDSLPKNWMKIDGVLVGIGPSEGR</sequence>
<name>A0AA39NKQ7_9AGAR</name>
<protein>
    <submittedName>
        <fullName evidence="1">Uncharacterized protein</fullName>
    </submittedName>
</protein>
<accession>A0AA39NKQ7</accession>
<evidence type="ECO:0000313" key="1">
    <source>
        <dbReference type="EMBL" id="KAK0467448.1"/>
    </source>
</evidence>
<comment type="caution">
    <text evidence="1">The sequence shown here is derived from an EMBL/GenBank/DDBJ whole genome shotgun (WGS) entry which is preliminary data.</text>
</comment>
<evidence type="ECO:0000313" key="2">
    <source>
        <dbReference type="Proteomes" id="UP001175227"/>
    </source>
</evidence>
<organism evidence="1 2">
    <name type="scientific">Armillaria novae-zelandiae</name>
    <dbReference type="NCBI Taxonomy" id="153914"/>
    <lineage>
        <taxon>Eukaryota</taxon>
        <taxon>Fungi</taxon>
        <taxon>Dikarya</taxon>
        <taxon>Basidiomycota</taxon>
        <taxon>Agaricomycotina</taxon>
        <taxon>Agaricomycetes</taxon>
        <taxon>Agaricomycetidae</taxon>
        <taxon>Agaricales</taxon>
        <taxon>Marasmiineae</taxon>
        <taxon>Physalacriaceae</taxon>
        <taxon>Armillaria</taxon>
    </lineage>
</organism>
<dbReference type="AlphaFoldDB" id="A0AA39NKQ7"/>
<gene>
    <name evidence="1" type="ORF">IW261DRAFT_1346353</name>
</gene>
<dbReference type="Proteomes" id="UP001175227">
    <property type="component" value="Unassembled WGS sequence"/>
</dbReference>
<keyword evidence="2" id="KW-1185">Reference proteome</keyword>
<reference evidence="1" key="1">
    <citation type="submission" date="2023-06" db="EMBL/GenBank/DDBJ databases">
        <authorList>
            <consortium name="Lawrence Berkeley National Laboratory"/>
            <person name="Ahrendt S."/>
            <person name="Sahu N."/>
            <person name="Indic B."/>
            <person name="Wong-Bajracharya J."/>
            <person name="Merenyi Z."/>
            <person name="Ke H.-M."/>
            <person name="Monk M."/>
            <person name="Kocsube S."/>
            <person name="Drula E."/>
            <person name="Lipzen A."/>
            <person name="Balint B."/>
            <person name="Henrissat B."/>
            <person name="Andreopoulos B."/>
            <person name="Martin F.M."/>
            <person name="Harder C.B."/>
            <person name="Rigling D."/>
            <person name="Ford K.L."/>
            <person name="Foster G.D."/>
            <person name="Pangilinan J."/>
            <person name="Papanicolaou A."/>
            <person name="Barry K."/>
            <person name="LaButti K."/>
            <person name="Viragh M."/>
            <person name="Koriabine M."/>
            <person name="Yan M."/>
            <person name="Riley R."/>
            <person name="Champramary S."/>
            <person name="Plett K.L."/>
            <person name="Tsai I.J."/>
            <person name="Slot J."/>
            <person name="Sipos G."/>
            <person name="Plett J."/>
            <person name="Nagy L.G."/>
            <person name="Grigoriev I.V."/>
        </authorList>
    </citation>
    <scope>NUCLEOTIDE SEQUENCE</scope>
    <source>
        <strain evidence="1">ICMP 16352</strain>
    </source>
</reference>
<dbReference type="EMBL" id="JAUEPR010000077">
    <property type="protein sequence ID" value="KAK0467448.1"/>
    <property type="molecule type" value="Genomic_DNA"/>
</dbReference>
<proteinExistence type="predicted"/>